<dbReference type="AlphaFoldDB" id="A0A915C047"/>
<keyword evidence="2" id="KW-1185">Reference proteome</keyword>
<dbReference type="Proteomes" id="UP000887569">
    <property type="component" value="Unplaced"/>
</dbReference>
<feature type="transmembrane region" description="Helical" evidence="1">
    <location>
        <begin position="12"/>
        <end position="31"/>
    </location>
</feature>
<reference evidence="3" key="1">
    <citation type="submission" date="2022-11" db="UniProtKB">
        <authorList>
            <consortium name="WormBaseParasite"/>
        </authorList>
    </citation>
    <scope>IDENTIFICATION</scope>
</reference>
<protein>
    <submittedName>
        <fullName evidence="3">Uncharacterized protein</fullName>
    </submittedName>
</protein>
<organism evidence="2 3">
    <name type="scientific">Parascaris univalens</name>
    <name type="common">Nematode worm</name>
    <dbReference type="NCBI Taxonomy" id="6257"/>
    <lineage>
        <taxon>Eukaryota</taxon>
        <taxon>Metazoa</taxon>
        <taxon>Ecdysozoa</taxon>
        <taxon>Nematoda</taxon>
        <taxon>Chromadorea</taxon>
        <taxon>Rhabditida</taxon>
        <taxon>Spirurina</taxon>
        <taxon>Ascaridomorpha</taxon>
        <taxon>Ascaridoidea</taxon>
        <taxon>Ascarididae</taxon>
        <taxon>Parascaris</taxon>
    </lineage>
</organism>
<name>A0A915C047_PARUN</name>
<evidence type="ECO:0000313" key="2">
    <source>
        <dbReference type="Proteomes" id="UP000887569"/>
    </source>
</evidence>
<keyword evidence="1" id="KW-0812">Transmembrane</keyword>
<proteinExistence type="predicted"/>
<sequence>IRYNQLIESSFYALLVLSDAIFLCFYSFRLLCEYSCAVRSSGRIKCMR</sequence>
<keyword evidence="1" id="KW-1133">Transmembrane helix</keyword>
<evidence type="ECO:0000313" key="3">
    <source>
        <dbReference type="WBParaSite" id="PgR075_g014_t01"/>
    </source>
</evidence>
<accession>A0A915C047</accession>
<dbReference type="WBParaSite" id="PgR075_g014_t01">
    <property type="protein sequence ID" value="PgR075_g014_t01"/>
    <property type="gene ID" value="PgR075_g014"/>
</dbReference>
<evidence type="ECO:0000256" key="1">
    <source>
        <dbReference type="SAM" id="Phobius"/>
    </source>
</evidence>
<keyword evidence="1" id="KW-0472">Membrane</keyword>